<comment type="caution">
    <text evidence="8">The sequence shown here is derived from an EMBL/GenBank/DDBJ whole genome shotgun (WGS) entry which is preliminary data.</text>
</comment>
<dbReference type="PANTHER" id="PTHR43806:SF11">
    <property type="entry name" value="CEREVISIN-RELATED"/>
    <property type="match status" value="1"/>
</dbReference>
<evidence type="ECO:0000256" key="4">
    <source>
        <dbReference type="ARBA" id="ARBA00022825"/>
    </source>
</evidence>
<feature type="domain" description="Peptidase S8/S53" evidence="7">
    <location>
        <begin position="61"/>
        <end position="186"/>
    </location>
</feature>
<dbReference type="PANTHER" id="PTHR43806">
    <property type="entry name" value="PEPTIDASE S8"/>
    <property type="match status" value="1"/>
</dbReference>
<feature type="active site" description="Charge relay system" evidence="5">
    <location>
        <position position="105"/>
    </location>
</feature>
<dbReference type="InterPro" id="IPR050131">
    <property type="entry name" value="Peptidase_S8_subtilisin-like"/>
</dbReference>
<protein>
    <submittedName>
        <fullName evidence="8">Subtilase family protease</fullName>
    </submittedName>
</protein>
<evidence type="ECO:0000313" key="8">
    <source>
        <dbReference type="EMBL" id="ELY94403.1"/>
    </source>
</evidence>
<evidence type="ECO:0000313" key="9">
    <source>
        <dbReference type="Proteomes" id="UP000011519"/>
    </source>
</evidence>
<dbReference type="EMBL" id="AOIM01000011">
    <property type="protein sequence ID" value="ELY94403.1"/>
    <property type="molecule type" value="Genomic_DNA"/>
</dbReference>
<evidence type="ECO:0000256" key="5">
    <source>
        <dbReference type="PROSITE-ProRule" id="PRU01240"/>
    </source>
</evidence>
<organism evidence="8 9">
    <name type="scientific">Natrialba hulunbeirensis JCM 10989</name>
    <dbReference type="NCBI Taxonomy" id="1227493"/>
    <lineage>
        <taxon>Archaea</taxon>
        <taxon>Methanobacteriati</taxon>
        <taxon>Methanobacteriota</taxon>
        <taxon>Stenosarchaea group</taxon>
        <taxon>Halobacteria</taxon>
        <taxon>Halobacteriales</taxon>
        <taxon>Natrialbaceae</taxon>
        <taxon>Natrialba</taxon>
    </lineage>
</organism>
<feature type="region of interest" description="Disordered" evidence="6">
    <location>
        <begin position="391"/>
        <end position="418"/>
    </location>
</feature>
<feature type="active site" description="Charge relay system" evidence="5">
    <location>
        <position position="368"/>
    </location>
</feature>
<proteinExistence type="inferred from homology"/>
<keyword evidence="2 5" id="KW-0645">Protease</keyword>
<keyword evidence="9" id="KW-1185">Reference proteome</keyword>
<dbReference type="InterPro" id="IPR000209">
    <property type="entry name" value="Peptidase_S8/S53_dom"/>
</dbReference>
<evidence type="ECO:0000256" key="2">
    <source>
        <dbReference type="ARBA" id="ARBA00022670"/>
    </source>
</evidence>
<dbReference type="InterPro" id="IPR036852">
    <property type="entry name" value="Peptidase_S8/S53_dom_sf"/>
</dbReference>
<dbReference type="SUPFAM" id="SSF52743">
    <property type="entry name" value="Subtilisin-like"/>
    <property type="match status" value="1"/>
</dbReference>
<dbReference type="InterPro" id="IPR015500">
    <property type="entry name" value="Peptidase_S8_subtilisin-rel"/>
</dbReference>
<reference evidence="8 9" key="1">
    <citation type="journal article" date="2014" name="PLoS Genet.">
        <title>Phylogenetically driven sequencing of extremely halophilic archaea reveals strategies for static and dynamic osmo-response.</title>
        <authorList>
            <person name="Becker E.A."/>
            <person name="Seitzer P.M."/>
            <person name="Tritt A."/>
            <person name="Larsen D."/>
            <person name="Krusor M."/>
            <person name="Yao A.I."/>
            <person name="Wu D."/>
            <person name="Madern D."/>
            <person name="Eisen J.A."/>
            <person name="Darling A.E."/>
            <person name="Facciotti M.T."/>
        </authorList>
    </citation>
    <scope>NUCLEOTIDE SEQUENCE [LARGE SCALE GENOMIC DNA]</scope>
    <source>
        <strain evidence="8 9">JCM 10989</strain>
    </source>
</reference>
<dbReference type="OrthoDB" id="341609at2157"/>
<keyword evidence="4 5" id="KW-0720">Serine protease</keyword>
<comment type="similarity">
    <text evidence="1 5">Belongs to the peptidase S8 family.</text>
</comment>
<dbReference type="GO" id="GO:0006508">
    <property type="term" value="P:proteolysis"/>
    <property type="evidence" value="ECO:0007669"/>
    <property type="project" value="UniProtKB-KW"/>
</dbReference>
<dbReference type="Pfam" id="PF00082">
    <property type="entry name" value="Peptidase_S8"/>
    <property type="match status" value="2"/>
</dbReference>
<dbReference type="GO" id="GO:0004252">
    <property type="term" value="F:serine-type endopeptidase activity"/>
    <property type="evidence" value="ECO:0007669"/>
    <property type="project" value="UniProtKB-UniRule"/>
</dbReference>
<name>M0AAN0_9EURY</name>
<dbReference type="Gene3D" id="3.40.50.200">
    <property type="entry name" value="Peptidase S8/S53 domain"/>
    <property type="match status" value="2"/>
</dbReference>
<sequence length="442" mass="45316">MDRTEVVVVLCVLLLISAFAGGLGYLALAIGDGASTSNEPTAGTIGVDETIEPIHATGTTGGNVSVGVLDVTGFDLEYPLLEDRVVAATGFGNNAAVDNSNGGSHGTAVAATIARTAPDADLHLVTFETADDYEEGLEWLVDHDVDVIVAPVADAGTLGDGNSQLARATAAATERVTVVAPAGNLGTGHWTGTYSPDESGAHGFESGPLNEIRGESGHAEFHLSWDDPDETYQLELHRLEDDGSTTRVAQSLPREYGDVPGERLTAQLDDDTYGLAVRGPGADTETATNTRIRIASSTHSLADRRSSGSIAAPAAGHDVLSVGALDEASDEVTPYSSRGPTIDGRLGVDIVAPDTHPTGADPSFDGTSASAAYVGGVTALVVDAAPDLSPEDVRRTLASTAEPTDGIDTESGRGQVDPRAAVAAVDDTFEATVAVEDEEDAT</sequence>
<evidence type="ECO:0000259" key="7">
    <source>
        <dbReference type="Pfam" id="PF00082"/>
    </source>
</evidence>
<dbReference type="STRING" id="1227493.C483_03050"/>
<evidence type="ECO:0000256" key="3">
    <source>
        <dbReference type="ARBA" id="ARBA00022801"/>
    </source>
</evidence>
<dbReference type="PROSITE" id="PS51892">
    <property type="entry name" value="SUBTILASE"/>
    <property type="match status" value="1"/>
</dbReference>
<dbReference type="RefSeq" id="WP_006651864.1">
    <property type="nucleotide sequence ID" value="NZ_AOIM01000011.1"/>
</dbReference>
<dbReference type="Proteomes" id="UP000011519">
    <property type="component" value="Unassembled WGS sequence"/>
</dbReference>
<feature type="active site" description="Charge relay system" evidence="5">
    <location>
        <position position="70"/>
    </location>
</feature>
<dbReference type="AlphaFoldDB" id="M0AAN0"/>
<evidence type="ECO:0000256" key="1">
    <source>
        <dbReference type="ARBA" id="ARBA00011073"/>
    </source>
</evidence>
<keyword evidence="3 5" id="KW-0378">Hydrolase</keyword>
<gene>
    <name evidence="8" type="ORF">C483_03050</name>
</gene>
<accession>M0AAN0</accession>
<evidence type="ECO:0000256" key="6">
    <source>
        <dbReference type="SAM" id="MobiDB-lite"/>
    </source>
</evidence>
<dbReference type="PATRIC" id="fig|1227493.4.peg.575"/>
<feature type="domain" description="Peptidase S8/S53" evidence="7">
    <location>
        <begin position="291"/>
        <end position="412"/>
    </location>
</feature>
<dbReference type="PRINTS" id="PR00723">
    <property type="entry name" value="SUBTILISIN"/>
</dbReference>